<evidence type="ECO:0000313" key="5">
    <source>
        <dbReference type="Proteomes" id="UP000322214"/>
    </source>
</evidence>
<dbReference type="RefSeq" id="WP_075085593.1">
    <property type="nucleotide sequence ID" value="NZ_CP042912.1"/>
</dbReference>
<keyword evidence="5" id="KW-1185">Reference proteome</keyword>
<evidence type="ECO:0000256" key="1">
    <source>
        <dbReference type="ARBA" id="ARBA00022553"/>
    </source>
</evidence>
<dbReference type="Proteomes" id="UP000322214">
    <property type="component" value="Chromosome"/>
</dbReference>
<dbReference type="PROSITE" id="PS50110">
    <property type="entry name" value="RESPONSE_REGULATORY"/>
    <property type="match status" value="1"/>
</dbReference>
<evidence type="ECO:0000259" key="3">
    <source>
        <dbReference type="PROSITE" id="PS50110"/>
    </source>
</evidence>
<evidence type="ECO:0000313" key="4">
    <source>
        <dbReference type="EMBL" id="QEG21926.1"/>
    </source>
</evidence>
<dbReference type="GO" id="GO:0000160">
    <property type="term" value="P:phosphorelay signal transduction system"/>
    <property type="evidence" value="ECO:0007669"/>
    <property type="project" value="InterPro"/>
</dbReference>
<dbReference type="STRING" id="980251.GCA_001642875_03388"/>
<reference evidence="4 5" key="1">
    <citation type="submission" date="2019-08" db="EMBL/GenBank/DDBJ databases">
        <title>Deep-cultivation of Planctomycetes and their phenomic and genomic characterization uncovers novel biology.</title>
        <authorList>
            <person name="Wiegand S."/>
            <person name="Jogler M."/>
            <person name="Boedeker C."/>
            <person name="Pinto D."/>
            <person name="Vollmers J."/>
            <person name="Rivas-Marin E."/>
            <person name="Kohn T."/>
            <person name="Peeters S.H."/>
            <person name="Heuer A."/>
            <person name="Rast P."/>
            <person name="Oberbeckmann S."/>
            <person name="Bunk B."/>
            <person name="Jeske O."/>
            <person name="Meyerdierks A."/>
            <person name="Storesund J.E."/>
            <person name="Kallscheuer N."/>
            <person name="Luecker S."/>
            <person name="Lage O.M."/>
            <person name="Pohl T."/>
            <person name="Merkel B.J."/>
            <person name="Hornburger P."/>
            <person name="Mueller R.-W."/>
            <person name="Bruemmer F."/>
            <person name="Labrenz M."/>
            <person name="Spormann A.M."/>
            <person name="Op den Camp H."/>
            <person name="Overmann J."/>
            <person name="Amann R."/>
            <person name="Jetten M.S.M."/>
            <person name="Mascher T."/>
            <person name="Medema M.H."/>
            <person name="Devos D.P."/>
            <person name="Kaster A.-K."/>
            <person name="Ovreas L."/>
            <person name="Rohde M."/>
            <person name="Galperin M.Y."/>
            <person name="Jogler C."/>
        </authorList>
    </citation>
    <scope>NUCLEOTIDE SEQUENCE [LARGE SCALE GENOMIC DNA]</scope>
    <source>
        <strain evidence="4 5">FC18</strain>
    </source>
</reference>
<dbReference type="InterPro" id="IPR001789">
    <property type="entry name" value="Sig_transdc_resp-reg_receiver"/>
</dbReference>
<dbReference type="SMART" id="SM00448">
    <property type="entry name" value="REC"/>
    <property type="match status" value="1"/>
</dbReference>
<protein>
    <submittedName>
        <fullName evidence="4">Response regulator of RpoS</fullName>
    </submittedName>
</protein>
<dbReference type="PANTHER" id="PTHR44591">
    <property type="entry name" value="STRESS RESPONSE REGULATOR PROTEIN 1"/>
    <property type="match status" value="1"/>
</dbReference>
<gene>
    <name evidence="4" type="ORF">MFFC18_17870</name>
</gene>
<dbReference type="InterPro" id="IPR011006">
    <property type="entry name" value="CheY-like_superfamily"/>
</dbReference>
<dbReference type="Gene3D" id="3.40.50.2300">
    <property type="match status" value="1"/>
</dbReference>
<dbReference type="InterPro" id="IPR050595">
    <property type="entry name" value="Bact_response_regulator"/>
</dbReference>
<proteinExistence type="predicted"/>
<dbReference type="CDD" id="cd00156">
    <property type="entry name" value="REC"/>
    <property type="match status" value="1"/>
</dbReference>
<dbReference type="AlphaFoldDB" id="A0A5B9PBQ7"/>
<sequence>MRQTLITRILIVDADELSLALIRASLETQDYLALSAFDCGKALDYAASESLDLVICDCDMLTDTGVHVQALIHSIPRNADVPFLFTSSSQKPDVISRRRDDRNVFFIRKPFEHEAFLELVEYAMWMPNLIRSHIEKMHLQQGLKRPHVAALAEKSVSGGGVPFPSVSVPMPGLLPNSFQ</sequence>
<dbReference type="KEGG" id="mff:MFFC18_17870"/>
<feature type="domain" description="Response regulatory" evidence="3">
    <location>
        <begin position="8"/>
        <end position="124"/>
    </location>
</feature>
<dbReference type="Pfam" id="PF00072">
    <property type="entry name" value="Response_reg"/>
    <property type="match status" value="1"/>
</dbReference>
<dbReference type="EMBL" id="CP042912">
    <property type="protein sequence ID" value="QEG21926.1"/>
    <property type="molecule type" value="Genomic_DNA"/>
</dbReference>
<keyword evidence="1 2" id="KW-0597">Phosphoprotein</keyword>
<evidence type="ECO:0000256" key="2">
    <source>
        <dbReference type="PROSITE-ProRule" id="PRU00169"/>
    </source>
</evidence>
<accession>A0A5B9PBQ7</accession>
<feature type="modified residue" description="4-aspartylphosphate" evidence="2">
    <location>
        <position position="57"/>
    </location>
</feature>
<name>A0A5B9PBQ7_9BACT</name>
<dbReference type="PANTHER" id="PTHR44591:SF3">
    <property type="entry name" value="RESPONSE REGULATORY DOMAIN-CONTAINING PROTEIN"/>
    <property type="match status" value="1"/>
</dbReference>
<organism evidence="4 5">
    <name type="scientific">Mariniblastus fucicola</name>
    <dbReference type="NCBI Taxonomy" id="980251"/>
    <lineage>
        <taxon>Bacteria</taxon>
        <taxon>Pseudomonadati</taxon>
        <taxon>Planctomycetota</taxon>
        <taxon>Planctomycetia</taxon>
        <taxon>Pirellulales</taxon>
        <taxon>Pirellulaceae</taxon>
        <taxon>Mariniblastus</taxon>
    </lineage>
</organism>
<dbReference type="SUPFAM" id="SSF52172">
    <property type="entry name" value="CheY-like"/>
    <property type="match status" value="1"/>
</dbReference>